<dbReference type="SUPFAM" id="SSF46689">
    <property type="entry name" value="Homeodomain-like"/>
    <property type="match status" value="1"/>
</dbReference>
<dbReference type="Gene3D" id="1.10.357.10">
    <property type="entry name" value="Tetracycline Repressor, domain 2"/>
    <property type="match status" value="1"/>
</dbReference>
<dbReference type="PRINTS" id="PR00455">
    <property type="entry name" value="HTHTETR"/>
</dbReference>
<dbReference type="InterPro" id="IPR009057">
    <property type="entry name" value="Homeodomain-like_sf"/>
</dbReference>
<dbReference type="PANTHER" id="PTHR43479:SF7">
    <property type="entry name" value="TETR-FAMILY TRANSCRIPTIONAL REGULATOR"/>
    <property type="match status" value="1"/>
</dbReference>
<comment type="caution">
    <text evidence="4">The sequence shown here is derived from an EMBL/GenBank/DDBJ whole genome shotgun (WGS) entry which is preliminary data.</text>
</comment>
<dbReference type="Pfam" id="PF14278">
    <property type="entry name" value="TetR_C_8"/>
    <property type="match status" value="1"/>
</dbReference>
<evidence type="ECO:0000256" key="1">
    <source>
        <dbReference type="ARBA" id="ARBA00023125"/>
    </source>
</evidence>
<dbReference type="Proteomes" id="UP000288388">
    <property type="component" value="Unassembled WGS sequence"/>
</dbReference>
<protein>
    <submittedName>
        <fullName evidence="4">TetR/AcrR family transcriptional regulator</fullName>
    </submittedName>
</protein>
<reference evidence="4 5" key="1">
    <citation type="submission" date="2018-12" db="EMBL/GenBank/DDBJ databases">
        <title>A novel vanA-carrying plasmid in a clinical isolate of Enterococcus avium.</title>
        <authorList>
            <person name="Bernasconi O.J."/>
            <person name="Luzzaro F."/>
            <person name="Endimiani A."/>
        </authorList>
    </citation>
    <scope>NUCLEOTIDE SEQUENCE [LARGE SCALE GENOMIC DNA]</scope>
    <source>
        <strain evidence="4 5">LC0559/18</strain>
    </source>
</reference>
<dbReference type="AlphaFoldDB" id="A0A437UKD5"/>
<dbReference type="Pfam" id="PF00440">
    <property type="entry name" value="TetR_N"/>
    <property type="match status" value="1"/>
</dbReference>
<evidence type="ECO:0000313" key="4">
    <source>
        <dbReference type="EMBL" id="RVU94011.1"/>
    </source>
</evidence>
<dbReference type="InterPro" id="IPR039532">
    <property type="entry name" value="TetR_C_Firmicutes"/>
</dbReference>
<dbReference type="InterPro" id="IPR001647">
    <property type="entry name" value="HTH_TetR"/>
</dbReference>
<evidence type="ECO:0000259" key="3">
    <source>
        <dbReference type="PROSITE" id="PS50977"/>
    </source>
</evidence>
<dbReference type="PANTHER" id="PTHR43479">
    <property type="entry name" value="ACREF/ENVCD OPERON REPRESSOR-RELATED"/>
    <property type="match status" value="1"/>
</dbReference>
<gene>
    <name evidence="4" type="ORF">EK398_03555</name>
</gene>
<organism evidence="4 5">
    <name type="scientific">Enterococcus avium</name>
    <name type="common">Streptococcus avium</name>
    <dbReference type="NCBI Taxonomy" id="33945"/>
    <lineage>
        <taxon>Bacteria</taxon>
        <taxon>Bacillati</taxon>
        <taxon>Bacillota</taxon>
        <taxon>Bacilli</taxon>
        <taxon>Lactobacillales</taxon>
        <taxon>Enterococcaceae</taxon>
        <taxon>Enterococcus</taxon>
    </lineage>
</organism>
<accession>A0A437UKD5</accession>
<evidence type="ECO:0000313" key="5">
    <source>
        <dbReference type="Proteomes" id="UP000288388"/>
    </source>
</evidence>
<feature type="DNA-binding region" description="H-T-H motif" evidence="2">
    <location>
        <begin position="32"/>
        <end position="51"/>
    </location>
</feature>
<dbReference type="InterPro" id="IPR050624">
    <property type="entry name" value="HTH-type_Tx_Regulator"/>
</dbReference>
<name>A0A437UKD5_ENTAV</name>
<keyword evidence="1 2" id="KW-0238">DNA-binding</keyword>
<sequence>MVTIDRRRRKSQEAIMNAFIKLLSEKDLQDITMNEIADKADVSRGTIYSNFLDKHDLLEKCVQINMEHFFSYCVGEANEQKELSREVLLESFDYLEENRELFKILLNENSNIHFEKYLLNHSVELLKEEHLAQNGTSLIADEIKIQFYSSALNGIITWWLLNDEPCSPKEVTASLWTLLQDFNQK</sequence>
<evidence type="ECO:0000256" key="2">
    <source>
        <dbReference type="PROSITE-ProRule" id="PRU00335"/>
    </source>
</evidence>
<dbReference type="EMBL" id="RYZS01000001">
    <property type="protein sequence ID" value="RVU94011.1"/>
    <property type="molecule type" value="Genomic_DNA"/>
</dbReference>
<dbReference type="RefSeq" id="WP_127978299.1">
    <property type="nucleotide sequence ID" value="NZ_JAEMPA010000353.1"/>
</dbReference>
<dbReference type="GO" id="GO:0003677">
    <property type="term" value="F:DNA binding"/>
    <property type="evidence" value="ECO:0007669"/>
    <property type="project" value="UniProtKB-UniRule"/>
</dbReference>
<feature type="domain" description="HTH tetR-type" evidence="3">
    <location>
        <begin position="9"/>
        <end position="69"/>
    </location>
</feature>
<dbReference type="PROSITE" id="PS50977">
    <property type="entry name" value="HTH_TETR_2"/>
    <property type="match status" value="1"/>
</dbReference>
<proteinExistence type="predicted"/>